<accession>A0A975SZ34</accession>
<comment type="catalytic activity">
    <reaction evidence="3">
        <text>[thioredoxin]-dithiol + NADP(+) = [thioredoxin]-disulfide + NADPH + H(+)</text>
        <dbReference type="Rhea" id="RHEA:20345"/>
        <dbReference type="Rhea" id="RHEA-COMP:10698"/>
        <dbReference type="Rhea" id="RHEA-COMP:10700"/>
        <dbReference type="ChEBI" id="CHEBI:15378"/>
        <dbReference type="ChEBI" id="CHEBI:29950"/>
        <dbReference type="ChEBI" id="CHEBI:50058"/>
        <dbReference type="ChEBI" id="CHEBI:57783"/>
        <dbReference type="ChEBI" id="CHEBI:58349"/>
        <dbReference type="EC" id="1.8.1.9"/>
    </reaction>
</comment>
<evidence type="ECO:0000259" key="5">
    <source>
        <dbReference type="PROSITE" id="PS50110"/>
    </source>
</evidence>
<evidence type="ECO:0000256" key="4">
    <source>
        <dbReference type="PROSITE-ProRule" id="PRU00169"/>
    </source>
</evidence>
<dbReference type="AlphaFoldDB" id="A0A975SZ34"/>
<name>A0A975SZ34_9ACTN</name>
<dbReference type="Pfam" id="PF00072">
    <property type="entry name" value="Response_reg"/>
    <property type="match status" value="1"/>
</dbReference>
<proteinExistence type="predicted"/>
<dbReference type="GO" id="GO:0000160">
    <property type="term" value="P:phosphorelay signal transduction system"/>
    <property type="evidence" value="ECO:0007669"/>
    <property type="project" value="InterPro"/>
</dbReference>
<reference evidence="6" key="1">
    <citation type="submission" date="2021-06" db="EMBL/GenBank/DDBJ databases">
        <title>Complete genome sequence of Nocardioides sp. G188.</title>
        <authorList>
            <person name="Im W.-T."/>
        </authorList>
    </citation>
    <scope>NUCLEOTIDE SEQUENCE</scope>
    <source>
        <strain evidence="6">G188</strain>
    </source>
</reference>
<evidence type="ECO:0000313" key="6">
    <source>
        <dbReference type="EMBL" id="QWZ07884.1"/>
    </source>
</evidence>
<keyword evidence="2" id="KW-0560">Oxidoreductase</keyword>
<sequence>MSKPAILTVDDDPMVSAAIGRDLLARYGADYRVVRATSGPEALDLLARLALRDDPVAMVVADQRMPRMTGTEMLALAREHAPDAKFLLLTAYADTDVAITAINDIGLDYYLMKPWDPPDERLYPVVDELLDDWRQDHPEETSEVRVVGHRWSDRSHEIKLFLTRNHVSYRWYDVERDAEGTRLQHLAQAQPADLPLVLVPDGPTLRSPSTLEVAGALGLHTSAQRPLYDLCIVGGGPAGLAAGVYAASEGLSTVIVEREAPGGQAGQSAAIENYLGFPRGLSGSDLAHRALAQVTRFGAELVLARDVVGFETRGPVRAVLLEGGAEIEARAVVAATGVSYRRLAAPGLADLTGRGVYYGVNASEASQCQDDDVYIVGAANSAGQAALNLSRFAKRVVLLVRSGSLEVSMSQYLVERIRAVPTVEVRLRTEVAAASGDGHLKTLTLRDRDAGTTEDVATSWLFVFIGAAPRTEWLGPDVVRDDLGFVLTGPELAASDAGPRWPLARPPLALESSVPGLFAAGDVRLDSMKRVASAVGEGAMSVYLVHRYLATT</sequence>
<protein>
    <submittedName>
        <fullName evidence="6">FAD-dependent oxidoreductase</fullName>
    </submittedName>
</protein>
<evidence type="ECO:0000313" key="7">
    <source>
        <dbReference type="Proteomes" id="UP000683575"/>
    </source>
</evidence>
<dbReference type="KEGG" id="nps:KRR39_21315"/>
<feature type="domain" description="Response regulatory" evidence="5">
    <location>
        <begin position="5"/>
        <end position="128"/>
    </location>
</feature>
<keyword evidence="7" id="KW-1185">Reference proteome</keyword>
<dbReference type="SMART" id="SM00448">
    <property type="entry name" value="REC"/>
    <property type="match status" value="1"/>
</dbReference>
<organism evidence="6 7">
    <name type="scientific">Nocardioides panacis</name>
    <dbReference type="NCBI Taxonomy" id="2849501"/>
    <lineage>
        <taxon>Bacteria</taxon>
        <taxon>Bacillati</taxon>
        <taxon>Actinomycetota</taxon>
        <taxon>Actinomycetes</taxon>
        <taxon>Propionibacteriales</taxon>
        <taxon>Nocardioidaceae</taxon>
        <taxon>Nocardioides</taxon>
    </lineage>
</organism>
<dbReference type="GO" id="GO:0004791">
    <property type="term" value="F:thioredoxin-disulfide reductase (NADPH) activity"/>
    <property type="evidence" value="ECO:0007669"/>
    <property type="project" value="UniProtKB-EC"/>
</dbReference>
<dbReference type="EMBL" id="CP077062">
    <property type="protein sequence ID" value="QWZ07884.1"/>
    <property type="molecule type" value="Genomic_DNA"/>
</dbReference>
<dbReference type="PROSITE" id="PS50110">
    <property type="entry name" value="RESPONSE_REGULATORY"/>
    <property type="match status" value="1"/>
</dbReference>
<evidence type="ECO:0000256" key="1">
    <source>
        <dbReference type="ARBA" id="ARBA00022630"/>
    </source>
</evidence>
<keyword evidence="1" id="KW-0285">Flavoprotein</keyword>
<dbReference type="RefSeq" id="WP_216939394.1">
    <property type="nucleotide sequence ID" value="NZ_CP077062.1"/>
</dbReference>
<dbReference type="InterPro" id="IPR050097">
    <property type="entry name" value="Ferredoxin-NADP_redctase_2"/>
</dbReference>
<dbReference type="InterPro" id="IPR023753">
    <property type="entry name" value="FAD/NAD-binding_dom"/>
</dbReference>
<dbReference type="Proteomes" id="UP000683575">
    <property type="component" value="Chromosome"/>
</dbReference>
<evidence type="ECO:0000256" key="3">
    <source>
        <dbReference type="ARBA" id="ARBA00048132"/>
    </source>
</evidence>
<dbReference type="Pfam" id="PF07992">
    <property type="entry name" value="Pyr_redox_2"/>
    <property type="match status" value="1"/>
</dbReference>
<dbReference type="InterPro" id="IPR001789">
    <property type="entry name" value="Sig_transdc_resp-reg_receiver"/>
</dbReference>
<keyword evidence="4" id="KW-0597">Phosphoprotein</keyword>
<feature type="modified residue" description="4-aspartylphosphate" evidence="4">
    <location>
        <position position="62"/>
    </location>
</feature>
<evidence type="ECO:0000256" key="2">
    <source>
        <dbReference type="ARBA" id="ARBA00023002"/>
    </source>
</evidence>
<gene>
    <name evidence="6" type="ORF">KRR39_21315</name>
</gene>
<dbReference type="PANTHER" id="PTHR48105">
    <property type="entry name" value="THIOREDOXIN REDUCTASE 1-RELATED-RELATED"/>
    <property type="match status" value="1"/>
</dbReference>